<protein>
    <submittedName>
        <fullName evidence="6">Uncharacterized protein</fullName>
    </submittedName>
</protein>
<dbReference type="PANTHER" id="PTHR31004:SF1">
    <property type="entry name" value="TRANSMEMBRANE PROTEIN 79"/>
    <property type="match status" value="1"/>
</dbReference>
<dbReference type="OrthoDB" id="6515426at2759"/>
<organism evidence="6 7">
    <name type="scientific">Dinothrombium tinctorium</name>
    <dbReference type="NCBI Taxonomy" id="1965070"/>
    <lineage>
        <taxon>Eukaryota</taxon>
        <taxon>Metazoa</taxon>
        <taxon>Ecdysozoa</taxon>
        <taxon>Arthropoda</taxon>
        <taxon>Chelicerata</taxon>
        <taxon>Arachnida</taxon>
        <taxon>Acari</taxon>
        <taxon>Acariformes</taxon>
        <taxon>Trombidiformes</taxon>
        <taxon>Prostigmata</taxon>
        <taxon>Anystina</taxon>
        <taxon>Parasitengona</taxon>
        <taxon>Trombidioidea</taxon>
        <taxon>Trombidiidae</taxon>
        <taxon>Dinothrombium</taxon>
    </lineage>
</organism>
<dbReference type="Gene3D" id="1.20.120.550">
    <property type="entry name" value="Membrane associated eicosanoid/glutathione metabolism-like domain"/>
    <property type="match status" value="1"/>
</dbReference>
<reference evidence="6 7" key="1">
    <citation type="journal article" date="2018" name="Gigascience">
        <title>Genomes of trombidid mites reveal novel predicted allergens and laterally-transferred genes associated with secondary metabolism.</title>
        <authorList>
            <person name="Dong X."/>
            <person name="Chaisiri K."/>
            <person name="Xia D."/>
            <person name="Armstrong S.D."/>
            <person name="Fang Y."/>
            <person name="Donnelly M.J."/>
            <person name="Kadowaki T."/>
            <person name="McGarry J.W."/>
            <person name="Darby A.C."/>
            <person name="Makepeace B.L."/>
        </authorList>
    </citation>
    <scope>NUCLEOTIDE SEQUENCE [LARGE SCALE GENOMIC DNA]</scope>
    <source>
        <strain evidence="6">UoL-WK</strain>
    </source>
</reference>
<gene>
    <name evidence="6" type="ORF">B4U79_15261</name>
</gene>
<dbReference type="GO" id="GO:0045055">
    <property type="term" value="P:regulated exocytosis"/>
    <property type="evidence" value="ECO:0007669"/>
    <property type="project" value="TreeGrafter"/>
</dbReference>
<comment type="subcellular location">
    <subcellularLocation>
        <location evidence="1">Membrane</location>
    </subcellularLocation>
</comment>
<evidence type="ECO:0000313" key="6">
    <source>
        <dbReference type="EMBL" id="RWS01268.1"/>
    </source>
</evidence>
<accession>A0A3S3PHR1</accession>
<evidence type="ECO:0000256" key="2">
    <source>
        <dbReference type="ARBA" id="ARBA00022692"/>
    </source>
</evidence>
<feature type="non-terminal residue" evidence="6">
    <location>
        <position position="161"/>
    </location>
</feature>
<evidence type="ECO:0000256" key="3">
    <source>
        <dbReference type="ARBA" id="ARBA00022989"/>
    </source>
</evidence>
<proteinExistence type="predicted"/>
<dbReference type="InterPro" id="IPR001129">
    <property type="entry name" value="Membr-assoc_MAPEG"/>
</dbReference>
<feature type="transmembrane region" description="Helical" evidence="5">
    <location>
        <begin position="58"/>
        <end position="77"/>
    </location>
</feature>
<evidence type="ECO:0000313" key="7">
    <source>
        <dbReference type="Proteomes" id="UP000285301"/>
    </source>
</evidence>
<dbReference type="PANTHER" id="PTHR31004">
    <property type="entry name" value="TRANSMEMBRANE PROTEIN 79"/>
    <property type="match status" value="1"/>
</dbReference>
<feature type="transmembrane region" description="Helical" evidence="5">
    <location>
        <begin position="12"/>
        <end position="32"/>
    </location>
</feature>
<feature type="transmembrane region" description="Helical" evidence="5">
    <location>
        <begin position="135"/>
        <end position="153"/>
    </location>
</feature>
<dbReference type="SUPFAM" id="SSF161084">
    <property type="entry name" value="MAPEG domain-like"/>
    <property type="match status" value="1"/>
</dbReference>
<name>A0A3S3PHR1_9ACAR</name>
<keyword evidence="2 5" id="KW-0812">Transmembrane</keyword>
<keyword evidence="7" id="KW-1185">Reference proteome</keyword>
<evidence type="ECO:0000256" key="4">
    <source>
        <dbReference type="ARBA" id="ARBA00023136"/>
    </source>
</evidence>
<evidence type="ECO:0000256" key="5">
    <source>
        <dbReference type="SAM" id="Phobius"/>
    </source>
</evidence>
<dbReference type="InterPro" id="IPR023352">
    <property type="entry name" value="MAPEG-like_dom_sf"/>
</dbReference>
<dbReference type="EMBL" id="NCKU01009526">
    <property type="protein sequence ID" value="RWS01268.1"/>
    <property type="molecule type" value="Genomic_DNA"/>
</dbReference>
<comment type="caution">
    <text evidence="6">The sequence shown here is derived from an EMBL/GenBank/DDBJ whole genome shotgun (WGS) entry which is preliminary data.</text>
</comment>
<dbReference type="Proteomes" id="UP000285301">
    <property type="component" value="Unassembled WGS sequence"/>
</dbReference>
<keyword evidence="3 5" id="KW-1133">Transmembrane helix</keyword>
<dbReference type="AlphaFoldDB" id="A0A3S3PHR1"/>
<sequence length="161" mass="18314">MAKNKVEITVTYAMINLVVVSCLLSFLFKLLISESIASHPNSNLLRLTDFYSKLAFTFKYQTLAILSLFICIVNVITKRALNPSARNPLSGNEKYTEAAKNILQNTVEQYLLHLILQLILITYIDGSTVVKMIPLMSWSFFIGRLAFMIGYPLHREFGFLL</sequence>
<dbReference type="Pfam" id="PF01124">
    <property type="entry name" value="MAPEG"/>
    <property type="match status" value="1"/>
</dbReference>
<evidence type="ECO:0000256" key="1">
    <source>
        <dbReference type="ARBA" id="ARBA00004370"/>
    </source>
</evidence>
<keyword evidence="4 5" id="KW-0472">Membrane</keyword>
<dbReference type="GO" id="GO:0005765">
    <property type="term" value="C:lysosomal membrane"/>
    <property type="evidence" value="ECO:0007669"/>
    <property type="project" value="TreeGrafter"/>
</dbReference>
<dbReference type="PROSITE" id="PS51257">
    <property type="entry name" value="PROKAR_LIPOPROTEIN"/>
    <property type="match status" value="1"/>
</dbReference>
<dbReference type="GO" id="GO:0032588">
    <property type="term" value="C:trans-Golgi network membrane"/>
    <property type="evidence" value="ECO:0007669"/>
    <property type="project" value="TreeGrafter"/>
</dbReference>